<organism evidence="2">
    <name type="scientific">freshwater metagenome</name>
    <dbReference type="NCBI Taxonomy" id="449393"/>
    <lineage>
        <taxon>unclassified sequences</taxon>
        <taxon>metagenomes</taxon>
        <taxon>ecological metagenomes</taxon>
    </lineage>
</organism>
<evidence type="ECO:0000313" key="2">
    <source>
        <dbReference type="EMBL" id="CAB4706733.1"/>
    </source>
</evidence>
<gene>
    <name evidence="2" type="ORF">UFOPK2423_01486</name>
</gene>
<dbReference type="PANTHER" id="PTHR41775">
    <property type="entry name" value="SECRETED PROTEIN-RELATED"/>
    <property type="match status" value="1"/>
</dbReference>
<dbReference type="PANTHER" id="PTHR41775:SF1">
    <property type="entry name" value="PEPTIDASE M6-LIKE DOMAIN-CONTAINING PROTEIN"/>
    <property type="match status" value="1"/>
</dbReference>
<dbReference type="EMBL" id="CAEZXN010000048">
    <property type="protein sequence ID" value="CAB4706733.1"/>
    <property type="molecule type" value="Genomic_DNA"/>
</dbReference>
<proteinExistence type="predicted"/>
<dbReference type="AlphaFoldDB" id="A0A6J6QBG1"/>
<feature type="region of interest" description="Disordered" evidence="1">
    <location>
        <begin position="61"/>
        <end position="106"/>
    </location>
</feature>
<feature type="compositionally biased region" description="Basic and acidic residues" evidence="1">
    <location>
        <begin position="95"/>
        <end position="104"/>
    </location>
</feature>
<accession>A0A6J6QBG1</accession>
<evidence type="ECO:0000256" key="1">
    <source>
        <dbReference type="SAM" id="MobiDB-lite"/>
    </source>
</evidence>
<sequence>MRRLRFILSLSLVASLFSMPALAAVKAGSACNKLNGISYSAGFKYTCIKSGKKLVWSKGVKVPTPSPTPAPTPAPTPTPTPSPTPTPTPTPNPKPKLDPSKPKESGNCVANSVDVIGYSRDEVLVVLMCNTWDNRYTPRPGAQQVDQTTGKIVLGPLGSLKATLEYRTQSNATQKPSSVITKPSELADVSQCKIADAGPFGDIPNNPQKHFVSGFPLYPERAVLSKSPTIQVIAIDFTDLQGSNSPADDFKETTAFVSDFYQKQSTNPIQVKWSIPKSYFRMPKPIADYDLSGDLFKGGFNPEKAFSYVREAISQVDASIDFSDASIIAVVVPPQVTRKQIGTFVAQAGEPSQAFRTNEKSIFNVLIMGGPTGDKAFEILNWTHETGHMFGLTDVRDTSDPTNQDSSDLGVFDLMNSMVAPELLAWQRFLLGVLNDDQVRCVAGSSITTHLLSPVERITTDTKMVVIPVSKYRAIIVESRRNLGYDTSLGTLSEGAIVYTLDTTIPYRKSPLKIVSPASATDLKWRRDSALKLNQSLTVWGYKITNIESGDFGDVVKVEKIG</sequence>
<name>A0A6J6QBG1_9ZZZZ</name>
<protein>
    <submittedName>
        <fullName evidence="2">Unannotated protein</fullName>
    </submittedName>
</protein>
<feature type="compositionally biased region" description="Pro residues" evidence="1">
    <location>
        <begin position="64"/>
        <end position="94"/>
    </location>
</feature>
<reference evidence="2" key="1">
    <citation type="submission" date="2020-05" db="EMBL/GenBank/DDBJ databases">
        <authorList>
            <person name="Chiriac C."/>
            <person name="Salcher M."/>
            <person name="Ghai R."/>
            <person name="Kavagutti S V."/>
        </authorList>
    </citation>
    <scope>NUCLEOTIDE SEQUENCE</scope>
</reference>